<dbReference type="InterPro" id="IPR017871">
    <property type="entry name" value="ABC_transporter-like_CS"/>
</dbReference>
<sequence>MLHRIQMNHLSVGFNGEEVLRDLSFYVPVGKMFAIIGPNGAGKSTLLKVLLGLIRPQAGEMVIEGDGKPVIGYVPQSRPIDEETPIAAKDFITLGLTSHLLPWLTRAERSKLKEIMEFTDTEMLAKKPIGRLSGGERQRVFLAQALIREPDLLLLDESTANLDPGAQEEMMRLVFRICEKRGVTVIFISHDLAQVATYADQVLLLARGKYVQGGAADLLSDQQLLAEYYQHEPVDAAQKATLESAQRQAMFH</sequence>
<dbReference type="Gene3D" id="3.40.50.300">
    <property type="entry name" value="P-loop containing nucleotide triphosphate hydrolases"/>
    <property type="match status" value="1"/>
</dbReference>
<evidence type="ECO:0000256" key="3">
    <source>
        <dbReference type="ARBA" id="ARBA00022840"/>
    </source>
</evidence>
<proteinExistence type="predicted"/>
<dbReference type="RefSeq" id="WP_205007548.1">
    <property type="nucleotide sequence ID" value="NZ_CBCRXA010000008.1"/>
</dbReference>
<dbReference type="EMBL" id="JAFBEV010000030">
    <property type="protein sequence ID" value="MBM7659006.1"/>
    <property type="molecule type" value="Genomic_DNA"/>
</dbReference>
<evidence type="ECO:0000313" key="6">
    <source>
        <dbReference type="Proteomes" id="UP000823201"/>
    </source>
</evidence>
<gene>
    <name evidence="5" type="ORF">JOC27_002482</name>
</gene>
<dbReference type="InterPro" id="IPR050153">
    <property type="entry name" value="Metal_Ion_Import_ABC"/>
</dbReference>
<evidence type="ECO:0000256" key="2">
    <source>
        <dbReference type="ARBA" id="ARBA00022741"/>
    </source>
</evidence>
<protein>
    <submittedName>
        <fullName evidence="5">ABC-type Mn2+/Zn2+ transport system ATPase subunit</fullName>
    </submittedName>
</protein>
<keyword evidence="6" id="KW-1185">Reference proteome</keyword>
<dbReference type="SMART" id="SM00382">
    <property type="entry name" value="AAA"/>
    <property type="match status" value="1"/>
</dbReference>
<dbReference type="PROSITE" id="PS50893">
    <property type="entry name" value="ABC_TRANSPORTER_2"/>
    <property type="match status" value="1"/>
</dbReference>
<comment type="caution">
    <text evidence="5">The sequence shown here is derived from an EMBL/GenBank/DDBJ whole genome shotgun (WGS) entry which is preliminary data.</text>
</comment>
<keyword evidence="3" id="KW-0067">ATP-binding</keyword>
<evidence type="ECO:0000313" key="5">
    <source>
        <dbReference type="EMBL" id="MBM7659006.1"/>
    </source>
</evidence>
<dbReference type="Proteomes" id="UP000823201">
    <property type="component" value="Unassembled WGS sequence"/>
</dbReference>
<dbReference type="SUPFAM" id="SSF52540">
    <property type="entry name" value="P-loop containing nucleoside triphosphate hydrolases"/>
    <property type="match status" value="1"/>
</dbReference>
<dbReference type="PANTHER" id="PTHR42734">
    <property type="entry name" value="METAL TRANSPORT SYSTEM ATP-BINDING PROTEIN TM_0124-RELATED"/>
    <property type="match status" value="1"/>
</dbReference>
<keyword evidence="2" id="KW-0547">Nucleotide-binding</keyword>
<dbReference type="PROSITE" id="PS00211">
    <property type="entry name" value="ABC_TRANSPORTER_1"/>
    <property type="match status" value="1"/>
</dbReference>
<name>A0ABS2QBP3_9BACL</name>
<reference evidence="5 6" key="1">
    <citation type="submission" date="2021-01" db="EMBL/GenBank/DDBJ databases">
        <title>Genomic Encyclopedia of Type Strains, Phase IV (KMG-IV): sequencing the most valuable type-strain genomes for metagenomic binning, comparative biology and taxonomic classification.</title>
        <authorList>
            <person name="Goeker M."/>
        </authorList>
    </citation>
    <scope>NUCLEOTIDE SEQUENCE [LARGE SCALE GENOMIC DNA]</scope>
    <source>
        <strain evidence="5 6">DSM 100968</strain>
    </source>
</reference>
<dbReference type="InterPro" id="IPR027417">
    <property type="entry name" value="P-loop_NTPase"/>
</dbReference>
<dbReference type="InterPro" id="IPR003593">
    <property type="entry name" value="AAA+_ATPase"/>
</dbReference>
<dbReference type="InterPro" id="IPR003439">
    <property type="entry name" value="ABC_transporter-like_ATP-bd"/>
</dbReference>
<dbReference type="Pfam" id="PF00005">
    <property type="entry name" value="ABC_tran"/>
    <property type="match status" value="1"/>
</dbReference>
<feature type="domain" description="ABC transporter" evidence="4">
    <location>
        <begin position="5"/>
        <end position="232"/>
    </location>
</feature>
<accession>A0ABS2QBP3</accession>
<keyword evidence="1" id="KW-0813">Transport</keyword>
<evidence type="ECO:0000259" key="4">
    <source>
        <dbReference type="PROSITE" id="PS50893"/>
    </source>
</evidence>
<organism evidence="5 6">
    <name type="scientific">Sporolactobacillus spathodeae</name>
    <dbReference type="NCBI Taxonomy" id="1465502"/>
    <lineage>
        <taxon>Bacteria</taxon>
        <taxon>Bacillati</taxon>
        <taxon>Bacillota</taxon>
        <taxon>Bacilli</taxon>
        <taxon>Bacillales</taxon>
        <taxon>Sporolactobacillaceae</taxon>
        <taxon>Sporolactobacillus</taxon>
    </lineage>
</organism>
<dbReference type="CDD" id="cd03235">
    <property type="entry name" value="ABC_Metallic_Cations"/>
    <property type="match status" value="1"/>
</dbReference>
<evidence type="ECO:0000256" key="1">
    <source>
        <dbReference type="ARBA" id="ARBA00022448"/>
    </source>
</evidence>